<reference evidence="4" key="1">
    <citation type="submission" date="2024-05" db="EMBL/GenBank/DDBJ databases">
        <title>Herbiconiux sp. A18JL235.</title>
        <authorList>
            <person name="Zhang G."/>
        </authorList>
    </citation>
    <scope>NUCLEOTIDE SEQUENCE</scope>
    <source>
        <strain evidence="4">A18JL235</strain>
    </source>
</reference>
<evidence type="ECO:0000313" key="4">
    <source>
        <dbReference type="EMBL" id="XDI04094.1"/>
    </source>
</evidence>
<organism evidence="4">
    <name type="scientific">Herbiconiux sp. A18JL235</name>
    <dbReference type="NCBI Taxonomy" id="3152363"/>
    <lineage>
        <taxon>Bacteria</taxon>
        <taxon>Bacillati</taxon>
        <taxon>Actinomycetota</taxon>
        <taxon>Actinomycetes</taxon>
        <taxon>Micrococcales</taxon>
        <taxon>Microbacteriaceae</taxon>
        <taxon>Herbiconiux</taxon>
    </lineage>
</organism>
<dbReference type="Gene3D" id="1.10.357.10">
    <property type="entry name" value="Tetracycline Repressor, domain 2"/>
    <property type="match status" value="1"/>
</dbReference>
<dbReference type="EMBL" id="CP162511">
    <property type="protein sequence ID" value="XDI04094.1"/>
    <property type="molecule type" value="Genomic_DNA"/>
</dbReference>
<evidence type="ECO:0000256" key="1">
    <source>
        <dbReference type="ARBA" id="ARBA00023125"/>
    </source>
</evidence>
<name>A0AB39BCQ7_9MICO</name>
<gene>
    <name evidence="4" type="ORF">ABFY20_12135</name>
</gene>
<dbReference type="InterPro" id="IPR009057">
    <property type="entry name" value="Homeodomain-like_sf"/>
</dbReference>
<proteinExistence type="predicted"/>
<dbReference type="GO" id="GO:0003677">
    <property type="term" value="F:DNA binding"/>
    <property type="evidence" value="ECO:0007669"/>
    <property type="project" value="UniProtKB-UniRule"/>
</dbReference>
<evidence type="ECO:0000259" key="3">
    <source>
        <dbReference type="PROSITE" id="PS50977"/>
    </source>
</evidence>
<dbReference type="Pfam" id="PF00440">
    <property type="entry name" value="TetR_N"/>
    <property type="match status" value="1"/>
</dbReference>
<dbReference type="AlphaFoldDB" id="A0AB39BCQ7"/>
<keyword evidence="1 2" id="KW-0238">DNA-binding</keyword>
<accession>A0AB39BCQ7</accession>
<sequence>MTSEPGLRERKKRETARAIEAAAVELAAELGLAETTVEAISARADVTSRTFFNYYASKEDAVLGTSRAFPPPSLRELVWRPGLSLRTVVLDAVREQLAGFDVGDPALQLKKRELAQANPQLLAKEFQSLGAIETDFAEQIQRLLAEEGRVPADEREEQAWAIVIFSGAVLRLAAHNWSREGGHLRPLTHHIDDARELLLAVTAQET</sequence>
<protein>
    <submittedName>
        <fullName evidence="4">TetR/AcrR family transcriptional regulator</fullName>
    </submittedName>
</protein>
<dbReference type="RefSeq" id="WP_368496505.1">
    <property type="nucleotide sequence ID" value="NZ_CP162511.1"/>
</dbReference>
<feature type="DNA-binding region" description="H-T-H motif" evidence="2">
    <location>
        <begin position="36"/>
        <end position="55"/>
    </location>
</feature>
<dbReference type="InterPro" id="IPR001647">
    <property type="entry name" value="HTH_TetR"/>
</dbReference>
<feature type="domain" description="HTH tetR-type" evidence="3">
    <location>
        <begin position="13"/>
        <end position="73"/>
    </location>
</feature>
<evidence type="ECO:0000256" key="2">
    <source>
        <dbReference type="PROSITE-ProRule" id="PRU00335"/>
    </source>
</evidence>
<dbReference type="SUPFAM" id="SSF46689">
    <property type="entry name" value="Homeodomain-like"/>
    <property type="match status" value="1"/>
</dbReference>
<dbReference type="PROSITE" id="PS50977">
    <property type="entry name" value="HTH_TETR_2"/>
    <property type="match status" value="1"/>
</dbReference>